<name>A0ABW0ZEH5_9ACTN</name>
<comment type="caution">
    <text evidence="2">The sequence shown here is derived from an EMBL/GenBank/DDBJ whole genome shotgun (WGS) entry which is preliminary data.</text>
</comment>
<feature type="chain" id="PRO_5046478554" description="Peptidase MA-like domain-containing protein" evidence="1">
    <location>
        <begin position="24"/>
        <end position="402"/>
    </location>
</feature>
<keyword evidence="1" id="KW-0732">Signal</keyword>
<evidence type="ECO:0000313" key="3">
    <source>
        <dbReference type="Proteomes" id="UP001596072"/>
    </source>
</evidence>
<dbReference type="RefSeq" id="WP_136431317.1">
    <property type="nucleotide sequence ID" value="NZ_JBHSNS010000001.1"/>
</dbReference>
<evidence type="ECO:0000313" key="2">
    <source>
        <dbReference type="EMBL" id="MFC5728378.1"/>
    </source>
</evidence>
<dbReference type="Proteomes" id="UP001596072">
    <property type="component" value="Unassembled WGS sequence"/>
</dbReference>
<protein>
    <recommendedName>
        <fullName evidence="4">Peptidase MA-like domain-containing protein</fullName>
    </recommendedName>
</protein>
<sequence>MNRRAAPTILLLAAALLAGGCSADDYVAPPPPQQGSEVAPAAAGDTIQALQKAIQTDDATAAGELGADVEATERLAAIAKNATALGLTDITFRYVAETGSTSDDGVWDGMVAVTWRHEGFDEASARVEIPFSFAEAGDRIAGVGGQRHRLPVWLSGAVSVRRTAGTVVFGPVPATELARYARWARVAATDVRGILRRRARLVVEVPPDAAALHHALDAARGEYDAIAAVTAPVDGSSAPGSPVHVFLNPTVFGDLEPVAAQVVMTHETVHAVTGAALARRGPLWLVEGFADYIALRDVDLPLSRTAGQIIAQIRRDGLPGALPSATDFDTGSSHLGAAYEAAWLVCVTLAERSGGAALVGLYDAVLGGASLDAELRTRFGWSEADLTAAWRARLAVAAGVSE</sequence>
<reference evidence="3" key="1">
    <citation type="journal article" date="2019" name="Int. J. Syst. Evol. Microbiol.">
        <title>The Global Catalogue of Microorganisms (GCM) 10K type strain sequencing project: providing services to taxonomists for standard genome sequencing and annotation.</title>
        <authorList>
            <consortium name="The Broad Institute Genomics Platform"/>
            <consortium name="The Broad Institute Genome Sequencing Center for Infectious Disease"/>
            <person name="Wu L."/>
            <person name="Ma J."/>
        </authorList>
    </citation>
    <scope>NUCLEOTIDE SEQUENCE [LARGE SCALE GENOMIC DNA]</scope>
    <source>
        <strain evidence="3">YIM 94188</strain>
    </source>
</reference>
<keyword evidence="3" id="KW-1185">Reference proteome</keyword>
<proteinExistence type="predicted"/>
<evidence type="ECO:0008006" key="4">
    <source>
        <dbReference type="Google" id="ProtNLM"/>
    </source>
</evidence>
<feature type="signal peptide" evidence="1">
    <location>
        <begin position="1"/>
        <end position="23"/>
    </location>
</feature>
<dbReference type="PROSITE" id="PS51257">
    <property type="entry name" value="PROKAR_LIPOPROTEIN"/>
    <property type="match status" value="1"/>
</dbReference>
<dbReference type="EMBL" id="JBHSNS010000001">
    <property type="protein sequence ID" value="MFC5728378.1"/>
    <property type="molecule type" value="Genomic_DNA"/>
</dbReference>
<gene>
    <name evidence="2" type="ORF">ACFPQB_05575</name>
</gene>
<organism evidence="2 3">
    <name type="scientific">Nocardioides vastitatis</name>
    <dbReference type="NCBI Taxonomy" id="2568655"/>
    <lineage>
        <taxon>Bacteria</taxon>
        <taxon>Bacillati</taxon>
        <taxon>Actinomycetota</taxon>
        <taxon>Actinomycetes</taxon>
        <taxon>Propionibacteriales</taxon>
        <taxon>Nocardioidaceae</taxon>
        <taxon>Nocardioides</taxon>
    </lineage>
</organism>
<evidence type="ECO:0000256" key="1">
    <source>
        <dbReference type="SAM" id="SignalP"/>
    </source>
</evidence>
<accession>A0ABW0ZEH5</accession>